<name>W8DNB0_9MAXI</name>
<evidence type="ECO:0000256" key="2">
    <source>
        <dbReference type="ARBA" id="ARBA00008472"/>
    </source>
</evidence>
<dbReference type="PANTHER" id="PTHR11058">
    <property type="entry name" value="NADH-UBIQUINONE OXIDOREDUCTASE CHAIN 3"/>
    <property type="match status" value="1"/>
</dbReference>
<evidence type="ECO:0000256" key="6">
    <source>
        <dbReference type="ARBA" id="ARBA00022989"/>
    </source>
</evidence>
<reference evidence="11" key="1">
    <citation type="journal article" date="2014" name="Gene">
        <title>The mitochondrial genomes of Amphiascoides atopus and Schizopera knabeni (Harpacticoida: Miraciidae) reveal similarities between the copepod orders Harpacticoida and Poecilostomatoida.</title>
        <authorList>
            <person name="Easton E.E."/>
            <person name="Darrow E.M."/>
            <person name="Spears T."/>
            <person name="Thistle D."/>
        </authorList>
    </citation>
    <scope>NUCLEOTIDE SEQUENCE</scope>
</reference>
<feature type="signal peptide" evidence="10">
    <location>
        <begin position="1"/>
        <end position="22"/>
    </location>
</feature>
<dbReference type="Pfam" id="PF00507">
    <property type="entry name" value="Oxidored_q4"/>
    <property type="match status" value="1"/>
</dbReference>
<feature type="transmembrane region" description="Helical" evidence="9">
    <location>
        <begin position="90"/>
        <end position="107"/>
    </location>
</feature>
<keyword evidence="9" id="KW-1278">Translocase</keyword>
<dbReference type="PANTHER" id="PTHR11058:SF9">
    <property type="entry name" value="NADH-UBIQUINONE OXIDOREDUCTASE CHAIN 3"/>
    <property type="match status" value="1"/>
</dbReference>
<evidence type="ECO:0000256" key="3">
    <source>
        <dbReference type="ARBA" id="ARBA00021007"/>
    </source>
</evidence>
<dbReference type="InterPro" id="IPR038430">
    <property type="entry name" value="NDAH_ubi_oxred_su3_sf"/>
</dbReference>
<accession>W8DNB0</accession>
<protein>
    <recommendedName>
        <fullName evidence="3 9">NADH-ubiquinone oxidoreductase chain 3</fullName>
        <ecNumber evidence="9">7.1.1.2</ecNumber>
    </recommendedName>
</protein>
<keyword evidence="6 9" id="KW-1133">Transmembrane helix</keyword>
<evidence type="ECO:0000256" key="4">
    <source>
        <dbReference type="ARBA" id="ARBA00022448"/>
    </source>
</evidence>
<keyword evidence="4 9" id="KW-0813">Transport</keyword>
<evidence type="ECO:0000256" key="10">
    <source>
        <dbReference type="SAM" id="SignalP"/>
    </source>
</evidence>
<proteinExistence type="inferred from homology"/>
<comment type="subcellular location">
    <subcellularLocation>
        <location evidence="1">Membrane</location>
    </subcellularLocation>
    <subcellularLocation>
        <location evidence="9">Mitochondrion membrane</location>
        <topology evidence="9">Multi-pass membrane protein</topology>
    </subcellularLocation>
</comment>
<dbReference type="AlphaFoldDB" id="W8DNB0"/>
<dbReference type="EMBL" id="KF667527">
    <property type="protein sequence ID" value="AHB52777.1"/>
    <property type="molecule type" value="Genomic_DNA"/>
</dbReference>
<evidence type="ECO:0000256" key="9">
    <source>
        <dbReference type="RuleBase" id="RU003640"/>
    </source>
</evidence>
<dbReference type="GO" id="GO:0008137">
    <property type="term" value="F:NADH dehydrogenase (ubiquinone) activity"/>
    <property type="evidence" value="ECO:0007669"/>
    <property type="project" value="UniProtKB-UniRule"/>
</dbReference>
<keyword evidence="5 9" id="KW-0812">Transmembrane</keyword>
<evidence type="ECO:0000256" key="8">
    <source>
        <dbReference type="ARBA" id="ARBA00049551"/>
    </source>
</evidence>
<evidence type="ECO:0000256" key="1">
    <source>
        <dbReference type="ARBA" id="ARBA00004370"/>
    </source>
</evidence>
<keyword evidence="7 9" id="KW-0472">Membrane</keyword>
<keyword evidence="9" id="KW-0830">Ubiquinone</keyword>
<keyword evidence="9 11" id="KW-0496">Mitochondrion</keyword>
<sequence length="115" mass="12958">MMMLISLFSLVLFLSLVVLSAGLMLGLKSTADAEKTSPFECGFVPHTFSRSPFSLHFFLISILFLIFDIELVLLFPFFTFSSPGTVESGILLVVLILLTWGVFIEWSQKMLDWVN</sequence>
<evidence type="ECO:0000256" key="5">
    <source>
        <dbReference type="ARBA" id="ARBA00022692"/>
    </source>
</evidence>
<evidence type="ECO:0000313" key="11">
    <source>
        <dbReference type="EMBL" id="AHB52777.1"/>
    </source>
</evidence>
<keyword evidence="9" id="KW-0249">Electron transport</keyword>
<keyword evidence="9" id="KW-0679">Respiratory chain</keyword>
<organism evidence="11">
    <name type="scientific">Schizopera knabeni</name>
    <dbReference type="NCBI Taxonomy" id="1432316"/>
    <lineage>
        <taxon>Eukaryota</taxon>
        <taxon>Metazoa</taxon>
        <taxon>Ecdysozoa</taxon>
        <taxon>Arthropoda</taxon>
        <taxon>Crustacea</taxon>
        <taxon>Multicrustacea</taxon>
        <taxon>Hexanauplia</taxon>
        <taxon>Copepoda</taxon>
        <taxon>Harpacticoida</taxon>
        <taxon>Miraciidae</taxon>
        <taxon>Schizopera</taxon>
    </lineage>
</organism>
<gene>
    <name evidence="11" type="primary">ND3</name>
</gene>
<dbReference type="Gene3D" id="1.20.58.1610">
    <property type="entry name" value="NADH:ubiquinone/plastoquinone oxidoreductase, chain 3"/>
    <property type="match status" value="1"/>
</dbReference>
<comment type="similarity">
    <text evidence="2 9">Belongs to the complex I subunit 3 family.</text>
</comment>
<comment type="function">
    <text evidence="9">Core subunit of the mitochondrial membrane respiratory chain NADH dehydrogenase (Complex I) which catalyzes electron transfer from NADH through the respiratory chain, using ubiquinone as an electron acceptor. Essential for the catalytic activity of complex I.</text>
</comment>
<dbReference type="EC" id="7.1.1.2" evidence="9"/>
<feature type="chain" id="PRO_5004907519" description="NADH-ubiquinone oxidoreductase chain 3" evidence="10">
    <location>
        <begin position="23"/>
        <end position="115"/>
    </location>
</feature>
<feature type="transmembrane region" description="Helical" evidence="9">
    <location>
        <begin position="57"/>
        <end position="78"/>
    </location>
</feature>
<keyword evidence="10" id="KW-0732">Signal</keyword>
<dbReference type="InterPro" id="IPR000440">
    <property type="entry name" value="NADH_UbQ/plastoQ_OxRdtase_su3"/>
</dbReference>
<comment type="catalytic activity">
    <reaction evidence="8 9">
        <text>a ubiquinone + NADH + 5 H(+)(in) = a ubiquinol + NAD(+) + 4 H(+)(out)</text>
        <dbReference type="Rhea" id="RHEA:29091"/>
        <dbReference type="Rhea" id="RHEA-COMP:9565"/>
        <dbReference type="Rhea" id="RHEA-COMP:9566"/>
        <dbReference type="ChEBI" id="CHEBI:15378"/>
        <dbReference type="ChEBI" id="CHEBI:16389"/>
        <dbReference type="ChEBI" id="CHEBI:17976"/>
        <dbReference type="ChEBI" id="CHEBI:57540"/>
        <dbReference type="ChEBI" id="CHEBI:57945"/>
        <dbReference type="EC" id="7.1.1.2"/>
    </reaction>
</comment>
<dbReference type="GO" id="GO:0030964">
    <property type="term" value="C:NADH dehydrogenase complex"/>
    <property type="evidence" value="ECO:0007669"/>
    <property type="project" value="TreeGrafter"/>
</dbReference>
<keyword evidence="9" id="KW-0520">NAD</keyword>
<dbReference type="GO" id="GO:0031966">
    <property type="term" value="C:mitochondrial membrane"/>
    <property type="evidence" value="ECO:0007669"/>
    <property type="project" value="UniProtKB-SubCell"/>
</dbReference>
<evidence type="ECO:0000256" key="7">
    <source>
        <dbReference type="ARBA" id="ARBA00023136"/>
    </source>
</evidence>
<geneLocation type="mitochondrion" evidence="11"/>